<proteinExistence type="predicted"/>
<feature type="non-terminal residue" evidence="2">
    <location>
        <position position="1"/>
    </location>
</feature>
<protein>
    <submittedName>
        <fullName evidence="2">Transmembrane protein 116</fullName>
    </submittedName>
</protein>
<organism evidence="2">
    <name type="scientific">Iconisemion striatum</name>
    <dbReference type="NCBI Taxonomy" id="60296"/>
    <lineage>
        <taxon>Eukaryota</taxon>
        <taxon>Metazoa</taxon>
        <taxon>Chordata</taxon>
        <taxon>Craniata</taxon>
        <taxon>Vertebrata</taxon>
        <taxon>Euteleostomi</taxon>
        <taxon>Actinopterygii</taxon>
        <taxon>Neopterygii</taxon>
        <taxon>Teleostei</taxon>
        <taxon>Neoteleostei</taxon>
        <taxon>Acanthomorphata</taxon>
        <taxon>Ovalentaria</taxon>
        <taxon>Atherinomorphae</taxon>
        <taxon>Cyprinodontiformes</taxon>
        <taxon>Nothobranchiidae</taxon>
        <taxon>Iconisemion</taxon>
    </lineage>
</organism>
<reference evidence="2" key="2">
    <citation type="submission" date="2016-06" db="EMBL/GenBank/DDBJ databases">
        <title>The genome of a short-lived fish provides insights into sex chromosome evolution and the genetic control of aging.</title>
        <authorList>
            <person name="Reichwald K."/>
            <person name="Felder M."/>
            <person name="Petzold A."/>
            <person name="Koch P."/>
            <person name="Groth M."/>
            <person name="Platzer M."/>
        </authorList>
    </citation>
    <scope>NUCLEOTIDE SEQUENCE</scope>
    <source>
        <tissue evidence="2">Brain</tissue>
    </source>
</reference>
<dbReference type="EMBL" id="HADX01007499">
    <property type="protein sequence ID" value="SBP29731.1"/>
    <property type="molecule type" value="Transcribed_RNA"/>
</dbReference>
<dbReference type="AlphaFoldDB" id="A0A1A7YHL7"/>
<keyword evidence="2" id="KW-0812">Transmembrane</keyword>
<evidence type="ECO:0000313" key="2">
    <source>
        <dbReference type="EMBL" id="SBP29731.1"/>
    </source>
</evidence>
<sequence>FVTRRGHPDASAAIPAEQRLPEPEVCGLNSGKGSTFPFSGKKNTVTVSLLRTETSSSDPEPLRQEKGKRKTRGR</sequence>
<accession>A0A1A7YHL7</accession>
<feature type="region of interest" description="Disordered" evidence="1">
    <location>
        <begin position="1"/>
        <end position="74"/>
    </location>
</feature>
<evidence type="ECO:0000256" key="1">
    <source>
        <dbReference type="SAM" id="MobiDB-lite"/>
    </source>
</evidence>
<reference evidence="2" key="1">
    <citation type="submission" date="2016-05" db="EMBL/GenBank/DDBJ databases">
        <authorList>
            <person name="Lavstsen T."/>
            <person name="Jespersen J.S."/>
        </authorList>
    </citation>
    <scope>NUCLEOTIDE SEQUENCE</scope>
    <source>
        <tissue evidence="2">Brain</tissue>
    </source>
</reference>
<name>A0A1A7YHL7_9TELE</name>
<feature type="compositionally biased region" description="Polar residues" evidence="1">
    <location>
        <begin position="31"/>
        <end position="58"/>
    </location>
</feature>
<keyword evidence="2" id="KW-0472">Membrane</keyword>
<gene>
    <name evidence="2" type="primary">TMEM116</name>
</gene>